<evidence type="ECO:0000313" key="1">
    <source>
        <dbReference type="EMBL" id="GBP26395.1"/>
    </source>
</evidence>
<comment type="caution">
    <text evidence="1">The sequence shown here is derived from an EMBL/GenBank/DDBJ whole genome shotgun (WGS) entry which is preliminary data.</text>
</comment>
<keyword evidence="2" id="KW-1185">Reference proteome</keyword>
<protein>
    <submittedName>
        <fullName evidence="1">Uncharacterized protein</fullName>
    </submittedName>
</protein>
<dbReference type="Proteomes" id="UP000299102">
    <property type="component" value="Unassembled WGS sequence"/>
</dbReference>
<evidence type="ECO:0000313" key="2">
    <source>
        <dbReference type="Proteomes" id="UP000299102"/>
    </source>
</evidence>
<name>A0A4C1UIZ8_EUMVA</name>
<gene>
    <name evidence="1" type="ORF">EVAR_75527_1</name>
</gene>
<sequence length="184" mass="20429">MSKLRLPRARDGKAFRLDAGRGGLECVPVTGLCFCASARGRRSADGRGLMGFIPYRLARQTCVALFGRRRACEIYTRRPASVAIEWLSLFSYIKPKRLSSSVFDRLGPENDPKNCLREELQGRIYVELFPAGANFTPTGPLTLGRRNRTFPYDTGEKLLNIALAGCERAPPAHDLFIPRTPALA</sequence>
<organism evidence="1 2">
    <name type="scientific">Eumeta variegata</name>
    <name type="common">Bagworm moth</name>
    <name type="synonym">Eumeta japonica</name>
    <dbReference type="NCBI Taxonomy" id="151549"/>
    <lineage>
        <taxon>Eukaryota</taxon>
        <taxon>Metazoa</taxon>
        <taxon>Ecdysozoa</taxon>
        <taxon>Arthropoda</taxon>
        <taxon>Hexapoda</taxon>
        <taxon>Insecta</taxon>
        <taxon>Pterygota</taxon>
        <taxon>Neoptera</taxon>
        <taxon>Endopterygota</taxon>
        <taxon>Lepidoptera</taxon>
        <taxon>Glossata</taxon>
        <taxon>Ditrysia</taxon>
        <taxon>Tineoidea</taxon>
        <taxon>Psychidae</taxon>
        <taxon>Oiketicinae</taxon>
        <taxon>Eumeta</taxon>
    </lineage>
</organism>
<proteinExistence type="predicted"/>
<accession>A0A4C1UIZ8</accession>
<dbReference type="EMBL" id="BGZK01000180">
    <property type="protein sequence ID" value="GBP26395.1"/>
    <property type="molecule type" value="Genomic_DNA"/>
</dbReference>
<dbReference type="AlphaFoldDB" id="A0A4C1UIZ8"/>
<reference evidence="1 2" key="1">
    <citation type="journal article" date="2019" name="Commun. Biol.">
        <title>The bagworm genome reveals a unique fibroin gene that provides high tensile strength.</title>
        <authorList>
            <person name="Kono N."/>
            <person name="Nakamura H."/>
            <person name="Ohtoshi R."/>
            <person name="Tomita M."/>
            <person name="Numata K."/>
            <person name="Arakawa K."/>
        </authorList>
    </citation>
    <scope>NUCLEOTIDE SEQUENCE [LARGE SCALE GENOMIC DNA]</scope>
</reference>